<organism evidence="2 3">
    <name type="scientific">Hungatella hathewayi DSM 13479</name>
    <dbReference type="NCBI Taxonomy" id="566550"/>
    <lineage>
        <taxon>Bacteria</taxon>
        <taxon>Bacillati</taxon>
        <taxon>Bacillota</taxon>
        <taxon>Clostridia</taxon>
        <taxon>Lachnospirales</taxon>
        <taxon>Lachnospiraceae</taxon>
        <taxon>Hungatella</taxon>
    </lineage>
</organism>
<feature type="transmembrane region" description="Helical" evidence="1">
    <location>
        <begin position="72"/>
        <end position="92"/>
    </location>
</feature>
<accession>D3ASX2</accession>
<name>D3ASX2_9FIRM</name>
<sequence length="106" mass="12419">MKKVLKSFTFWFLLISVLEIFMHQMGQDSKSIVLIRLNPILNMIAESDGFLYSFMKSGLQISCNTIEGQISIYWYIGSVLVFIFYGVILDCIKWGVKRWRSHRECP</sequence>
<gene>
    <name evidence="2" type="ORF">CLOSTHATH_06731</name>
</gene>
<evidence type="ECO:0000256" key="1">
    <source>
        <dbReference type="SAM" id="Phobius"/>
    </source>
</evidence>
<evidence type="ECO:0000313" key="2">
    <source>
        <dbReference type="EMBL" id="EFC95087.1"/>
    </source>
</evidence>
<dbReference type="Proteomes" id="UP000004968">
    <property type="component" value="Unassembled WGS sequence"/>
</dbReference>
<proteinExistence type="predicted"/>
<keyword evidence="1" id="KW-0812">Transmembrane</keyword>
<evidence type="ECO:0000313" key="3">
    <source>
        <dbReference type="Proteomes" id="UP000004968"/>
    </source>
</evidence>
<keyword evidence="1" id="KW-1133">Transmembrane helix</keyword>
<dbReference type="AlphaFoldDB" id="D3ASX2"/>
<protein>
    <submittedName>
        <fullName evidence="2">Uncharacterized protein</fullName>
    </submittedName>
</protein>
<dbReference type="EMBL" id="ACIO01000838">
    <property type="protein sequence ID" value="EFC95087.1"/>
    <property type="molecule type" value="Genomic_DNA"/>
</dbReference>
<reference evidence="2 3" key="1">
    <citation type="submission" date="2010-01" db="EMBL/GenBank/DDBJ databases">
        <authorList>
            <person name="Weinstock G."/>
            <person name="Sodergren E."/>
            <person name="Clifton S."/>
            <person name="Fulton L."/>
            <person name="Fulton B."/>
            <person name="Courtney L."/>
            <person name="Fronick C."/>
            <person name="Harrison M."/>
            <person name="Strong C."/>
            <person name="Farmer C."/>
            <person name="Delahaunty K."/>
            <person name="Markovic C."/>
            <person name="Hall O."/>
            <person name="Minx P."/>
            <person name="Tomlinson C."/>
            <person name="Mitreva M."/>
            <person name="Nelson J."/>
            <person name="Hou S."/>
            <person name="Wollam A."/>
            <person name="Pepin K.H."/>
            <person name="Johnson M."/>
            <person name="Bhonagiri V."/>
            <person name="Nash W.E."/>
            <person name="Warren W."/>
            <person name="Chinwalla A."/>
            <person name="Mardis E.R."/>
            <person name="Wilson R.K."/>
        </authorList>
    </citation>
    <scope>NUCLEOTIDE SEQUENCE [LARGE SCALE GENOMIC DNA]</scope>
    <source>
        <strain evidence="2 3">DSM 13479</strain>
    </source>
</reference>
<dbReference type="HOGENOM" id="CLU_171056_0_0_9"/>
<comment type="caution">
    <text evidence="2">The sequence shown here is derived from an EMBL/GenBank/DDBJ whole genome shotgun (WGS) entry which is preliminary data.</text>
</comment>
<keyword evidence="1" id="KW-0472">Membrane</keyword>